<protein>
    <recommendedName>
        <fullName evidence="10">WSC domain-containing protein</fullName>
    </recommendedName>
</protein>
<sequence>MTSILREVWIVLRFCWIWTEVSAKGELFERNITLTWIESLKYCQDIGKVLFDVKDSMSETILRNILNDTDQTWVSATVEFSHFVNVPVCMGTNNQLIANKTFDTDIIGNCLKFCNGYLYAGLKDRDCFCFKDVGNLTQSKRCNSTCNNDPVHQCGGNESISVYQKADKGSIRYIEYGYKECVYAKKTGQFTNLFTGSCVGQVANGAICDGVNYLECRKQNWTPVEKSLCRMDLAPPLKWMQTNHHCTDIGGQLGNAKLYENKLIENWTYSSGSYRIPMIHKAEVLQRINNDTICAVARRAGNLVLIEGEDCFTKHAILCQDDSLERLSSSTSSSTQSTEIIYGTVASVLIIALVISALVCLFRRRRQIFHQHVDVSKTDSSGEQHALLKMQISNPPVKPSRKARTKKENLLSSYENVSFARRGQDEAVQQPGHSNFVEEAYDKIYLDKEHMQENGFEEGGNNVYDHGTLHIDEDQYDRTVMPFAMTPILDETYDRTTLRQTINIAISVHREEGIDDPETGKQIDKEYDTIEGQT</sequence>
<dbReference type="EMBL" id="JAEAOA010001851">
    <property type="protein sequence ID" value="KAK3584327.1"/>
    <property type="molecule type" value="Genomic_DNA"/>
</dbReference>
<feature type="compositionally biased region" description="Basic and acidic residues" evidence="7">
    <location>
        <begin position="515"/>
        <end position="528"/>
    </location>
</feature>
<accession>A0AAE0VPE9</accession>
<proteinExistence type="predicted"/>
<dbReference type="GO" id="GO:0005886">
    <property type="term" value="C:plasma membrane"/>
    <property type="evidence" value="ECO:0007669"/>
    <property type="project" value="TreeGrafter"/>
</dbReference>
<evidence type="ECO:0000256" key="8">
    <source>
        <dbReference type="SAM" id="Phobius"/>
    </source>
</evidence>
<feature type="region of interest" description="Disordered" evidence="7">
    <location>
        <begin position="515"/>
        <end position="534"/>
    </location>
</feature>
<comment type="caution">
    <text evidence="11">The sequence shown here is derived from an EMBL/GenBank/DDBJ whole genome shotgun (WGS) entry which is preliminary data.</text>
</comment>
<reference evidence="11" key="3">
    <citation type="submission" date="2023-05" db="EMBL/GenBank/DDBJ databases">
        <authorList>
            <person name="Smith C.H."/>
        </authorList>
    </citation>
    <scope>NUCLEOTIDE SEQUENCE</scope>
    <source>
        <strain evidence="11">CHS0354</strain>
        <tissue evidence="11">Mantle</tissue>
    </source>
</reference>
<evidence type="ECO:0000313" key="12">
    <source>
        <dbReference type="Proteomes" id="UP001195483"/>
    </source>
</evidence>
<gene>
    <name evidence="11" type="ORF">CHS0354_030997</name>
</gene>
<evidence type="ECO:0000256" key="3">
    <source>
        <dbReference type="ARBA" id="ARBA00022729"/>
    </source>
</evidence>
<evidence type="ECO:0000256" key="4">
    <source>
        <dbReference type="ARBA" id="ARBA00022989"/>
    </source>
</evidence>
<name>A0AAE0VPE9_9BIVA</name>
<organism evidence="11 12">
    <name type="scientific">Potamilus streckersoni</name>
    <dbReference type="NCBI Taxonomy" id="2493646"/>
    <lineage>
        <taxon>Eukaryota</taxon>
        <taxon>Metazoa</taxon>
        <taxon>Spiralia</taxon>
        <taxon>Lophotrochozoa</taxon>
        <taxon>Mollusca</taxon>
        <taxon>Bivalvia</taxon>
        <taxon>Autobranchia</taxon>
        <taxon>Heteroconchia</taxon>
        <taxon>Palaeoheterodonta</taxon>
        <taxon>Unionida</taxon>
        <taxon>Unionoidea</taxon>
        <taxon>Unionidae</taxon>
        <taxon>Ambleminae</taxon>
        <taxon>Lampsilini</taxon>
        <taxon>Potamilus</taxon>
    </lineage>
</organism>
<dbReference type="InterPro" id="IPR051836">
    <property type="entry name" value="Kremen_rcpt"/>
</dbReference>
<reference evidence="11" key="1">
    <citation type="journal article" date="2021" name="Genome Biol. Evol.">
        <title>A High-Quality Reference Genome for a Parasitic Bivalve with Doubly Uniparental Inheritance (Bivalvia: Unionida).</title>
        <authorList>
            <person name="Smith C.H."/>
        </authorList>
    </citation>
    <scope>NUCLEOTIDE SEQUENCE</scope>
    <source>
        <strain evidence="11">CHS0354</strain>
    </source>
</reference>
<evidence type="ECO:0000259" key="10">
    <source>
        <dbReference type="PROSITE" id="PS51212"/>
    </source>
</evidence>
<keyword evidence="3 9" id="KW-0732">Signal</keyword>
<dbReference type="PROSITE" id="PS51212">
    <property type="entry name" value="WSC"/>
    <property type="match status" value="1"/>
</dbReference>
<dbReference type="CDD" id="cd12087">
    <property type="entry name" value="TM_EGFR-like"/>
    <property type="match status" value="1"/>
</dbReference>
<dbReference type="PANTHER" id="PTHR24269:SF16">
    <property type="entry name" value="PROTEIN SLG1"/>
    <property type="match status" value="1"/>
</dbReference>
<dbReference type="AlphaFoldDB" id="A0AAE0VPE9"/>
<evidence type="ECO:0000256" key="2">
    <source>
        <dbReference type="ARBA" id="ARBA00022692"/>
    </source>
</evidence>
<dbReference type="InterPro" id="IPR002889">
    <property type="entry name" value="WSC_carb-bd"/>
</dbReference>
<keyword evidence="4 8" id="KW-1133">Transmembrane helix</keyword>
<feature type="transmembrane region" description="Helical" evidence="8">
    <location>
        <begin position="340"/>
        <end position="362"/>
    </location>
</feature>
<reference evidence="11" key="2">
    <citation type="journal article" date="2021" name="Genome Biol. Evol.">
        <title>Developing a high-quality reference genome for a parasitic bivalve with doubly uniparental inheritance (Bivalvia: Unionida).</title>
        <authorList>
            <person name="Smith C.H."/>
        </authorList>
    </citation>
    <scope>NUCLEOTIDE SEQUENCE</scope>
    <source>
        <strain evidence="11">CHS0354</strain>
        <tissue evidence="11">Mantle</tissue>
    </source>
</reference>
<feature type="chain" id="PRO_5041954806" description="WSC domain-containing protein" evidence="9">
    <location>
        <begin position="24"/>
        <end position="534"/>
    </location>
</feature>
<dbReference type="Proteomes" id="UP001195483">
    <property type="component" value="Unassembled WGS sequence"/>
</dbReference>
<keyword evidence="6" id="KW-0325">Glycoprotein</keyword>
<evidence type="ECO:0000256" key="6">
    <source>
        <dbReference type="ARBA" id="ARBA00023180"/>
    </source>
</evidence>
<keyword evidence="5 8" id="KW-0472">Membrane</keyword>
<evidence type="ECO:0000256" key="7">
    <source>
        <dbReference type="SAM" id="MobiDB-lite"/>
    </source>
</evidence>
<feature type="domain" description="WSC" evidence="10">
    <location>
        <begin position="83"/>
        <end position="166"/>
    </location>
</feature>
<keyword evidence="12" id="KW-1185">Reference proteome</keyword>
<evidence type="ECO:0000313" key="11">
    <source>
        <dbReference type="EMBL" id="KAK3584327.1"/>
    </source>
</evidence>
<comment type="subcellular location">
    <subcellularLocation>
        <location evidence="1">Membrane</location>
        <topology evidence="1">Single-pass membrane protein</topology>
    </subcellularLocation>
</comment>
<evidence type="ECO:0000256" key="9">
    <source>
        <dbReference type="SAM" id="SignalP"/>
    </source>
</evidence>
<evidence type="ECO:0000256" key="1">
    <source>
        <dbReference type="ARBA" id="ARBA00004167"/>
    </source>
</evidence>
<evidence type="ECO:0000256" key="5">
    <source>
        <dbReference type="ARBA" id="ARBA00023136"/>
    </source>
</evidence>
<dbReference type="PANTHER" id="PTHR24269">
    <property type="entry name" value="KREMEN PROTEIN"/>
    <property type="match status" value="1"/>
</dbReference>
<feature type="signal peptide" evidence="9">
    <location>
        <begin position="1"/>
        <end position="23"/>
    </location>
</feature>
<keyword evidence="2 8" id="KW-0812">Transmembrane</keyword>